<dbReference type="OrthoDB" id="159246at2"/>
<dbReference type="EMBL" id="CP017634">
    <property type="protein sequence ID" value="ATW26979.1"/>
    <property type="molecule type" value="Genomic_DNA"/>
</dbReference>
<feature type="domain" description="MobA-like NTP transferase" evidence="1">
    <location>
        <begin position="16"/>
        <end position="147"/>
    </location>
</feature>
<dbReference type="InterPro" id="IPR025877">
    <property type="entry name" value="MobA-like_NTP_Trfase"/>
</dbReference>
<dbReference type="AlphaFoldDB" id="A0A3G1KX83"/>
<dbReference type="GO" id="GO:0016779">
    <property type="term" value="F:nucleotidyltransferase activity"/>
    <property type="evidence" value="ECO:0007669"/>
    <property type="project" value="UniProtKB-ARBA"/>
</dbReference>
<name>A0A3G1KX83_FORW1</name>
<organism evidence="2 3">
    <name type="scientific">Formimonas warabiya</name>
    <dbReference type="NCBI Taxonomy" id="1761012"/>
    <lineage>
        <taxon>Bacteria</taxon>
        <taxon>Bacillati</taxon>
        <taxon>Bacillota</taxon>
        <taxon>Clostridia</taxon>
        <taxon>Eubacteriales</taxon>
        <taxon>Peptococcaceae</taxon>
        <taxon>Candidatus Formimonas</taxon>
    </lineage>
</organism>
<dbReference type="SUPFAM" id="SSF53448">
    <property type="entry name" value="Nucleotide-diphospho-sugar transferases"/>
    <property type="match status" value="1"/>
</dbReference>
<evidence type="ECO:0000313" key="2">
    <source>
        <dbReference type="EMBL" id="ATW26979.1"/>
    </source>
</evidence>
<dbReference type="Pfam" id="PF12804">
    <property type="entry name" value="NTP_transf_3"/>
    <property type="match status" value="1"/>
</dbReference>
<gene>
    <name evidence="2" type="ORF">DCMF_21415</name>
</gene>
<dbReference type="InterPro" id="IPR029044">
    <property type="entry name" value="Nucleotide-diphossugar_trans"/>
</dbReference>
<dbReference type="Gene3D" id="3.90.550.10">
    <property type="entry name" value="Spore Coat Polysaccharide Biosynthesis Protein SpsA, Chain A"/>
    <property type="match status" value="1"/>
</dbReference>
<protein>
    <recommendedName>
        <fullName evidence="1">MobA-like NTP transferase domain-containing protein</fullName>
    </recommendedName>
</protein>
<dbReference type="KEGG" id="fwa:DCMF_21415"/>
<dbReference type="Proteomes" id="UP000323521">
    <property type="component" value="Chromosome"/>
</dbReference>
<evidence type="ECO:0000313" key="3">
    <source>
        <dbReference type="Proteomes" id="UP000323521"/>
    </source>
</evidence>
<accession>A0A3G1KX83</accession>
<sequence length="266" mass="29457">MRFLKGGSRVTGIDAVILAGSTNEGRLRECSPEAFEAMVEIARRPMVSYVFDVLNASRFINRIVVAGPFDEMNGLFGERDNVLIVPGGETAIDSLINALDVLKTKGNVLVATCDIPLLTENSVADFVKRCSRRQADVYYPIIPKEVIERMCPGVKRTYVKFKDGVFTGGNLFLINPAVVKDRAERAKAFVQSRKSPFNLAKLVGWTFLVRFLLHLATLSETEKTVSQIFEMKGAVVISPFPEVGIDVDKPSDLALVREKISQKMQV</sequence>
<reference evidence="2 3" key="1">
    <citation type="submission" date="2016-10" db="EMBL/GenBank/DDBJ databases">
        <title>Complete Genome Sequence of Peptococcaceae strain DCMF.</title>
        <authorList>
            <person name="Edwards R.J."/>
            <person name="Holland S.I."/>
            <person name="Deshpande N.P."/>
            <person name="Wong Y.K."/>
            <person name="Ertan H."/>
            <person name="Manefield M."/>
            <person name="Russell T.L."/>
            <person name="Lee M.J."/>
        </authorList>
    </citation>
    <scope>NUCLEOTIDE SEQUENCE [LARGE SCALE GENOMIC DNA]</scope>
    <source>
        <strain evidence="2 3">DCMF</strain>
    </source>
</reference>
<proteinExistence type="predicted"/>
<keyword evidence="3" id="KW-1185">Reference proteome</keyword>
<evidence type="ECO:0000259" key="1">
    <source>
        <dbReference type="Pfam" id="PF12804"/>
    </source>
</evidence>